<sequence length="44" mass="5137">MCYSSLEEPLRPGTFLFVFFTPFHTDMENRIKHALLKKHVNVAA</sequence>
<accession>A0A0E9XCF7</accession>
<protein>
    <submittedName>
        <fullName evidence="1">Uncharacterized protein</fullName>
    </submittedName>
</protein>
<dbReference type="EMBL" id="GBXM01009224">
    <property type="protein sequence ID" value="JAH99353.1"/>
    <property type="molecule type" value="Transcribed_RNA"/>
</dbReference>
<name>A0A0E9XCF7_ANGAN</name>
<proteinExistence type="predicted"/>
<reference evidence="1" key="1">
    <citation type="submission" date="2014-11" db="EMBL/GenBank/DDBJ databases">
        <authorList>
            <person name="Amaro Gonzalez C."/>
        </authorList>
    </citation>
    <scope>NUCLEOTIDE SEQUENCE</scope>
</reference>
<organism evidence="1">
    <name type="scientific">Anguilla anguilla</name>
    <name type="common">European freshwater eel</name>
    <name type="synonym">Muraena anguilla</name>
    <dbReference type="NCBI Taxonomy" id="7936"/>
    <lineage>
        <taxon>Eukaryota</taxon>
        <taxon>Metazoa</taxon>
        <taxon>Chordata</taxon>
        <taxon>Craniata</taxon>
        <taxon>Vertebrata</taxon>
        <taxon>Euteleostomi</taxon>
        <taxon>Actinopterygii</taxon>
        <taxon>Neopterygii</taxon>
        <taxon>Teleostei</taxon>
        <taxon>Anguilliformes</taxon>
        <taxon>Anguillidae</taxon>
        <taxon>Anguilla</taxon>
    </lineage>
</organism>
<dbReference type="AlphaFoldDB" id="A0A0E9XCF7"/>
<evidence type="ECO:0000313" key="1">
    <source>
        <dbReference type="EMBL" id="JAH99353.1"/>
    </source>
</evidence>
<reference evidence="1" key="2">
    <citation type="journal article" date="2015" name="Fish Shellfish Immunol.">
        <title>Early steps in the European eel (Anguilla anguilla)-Vibrio vulnificus interaction in the gills: Role of the RtxA13 toxin.</title>
        <authorList>
            <person name="Callol A."/>
            <person name="Pajuelo D."/>
            <person name="Ebbesson L."/>
            <person name="Teles M."/>
            <person name="MacKenzie S."/>
            <person name="Amaro C."/>
        </authorList>
    </citation>
    <scope>NUCLEOTIDE SEQUENCE</scope>
</reference>